<sequence>MVAGSGGGAVSNTNKFGFPGGNLTAIDNGNNVFGGTQTSGELGKGMDGIDSEINQGGSRGCGGGYKGGYHTFNKSMPKSVSFEFGGSGGSSYISGDIKIAHICSHFSTFLYVCQKIVRKISQK</sequence>
<evidence type="ECO:0000256" key="8">
    <source>
        <dbReference type="ARBA" id="ARBA00022777"/>
    </source>
</evidence>
<reference evidence="17" key="2">
    <citation type="journal article" date="2007" name="Science">
        <title>Draft genome sequence of the sexually transmitted pathogen Trichomonas vaginalis.</title>
        <authorList>
            <person name="Carlton J.M."/>
            <person name="Hirt R.P."/>
            <person name="Silva J.C."/>
            <person name="Delcher A.L."/>
            <person name="Schatz M."/>
            <person name="Zhao Q."/>
            <person name="Wortman J.R."/>
            <person name="Bidwell S.L."/>
            <person name="Alsmark U.C.M."/>
            <person name="Besteiro S."/>
            <person name="Sicheritz-Ponten T."/>
            <person name="Noel C.J."/>
            <person name="Dacks J.B."/>
            <person name="Foster P.G."/>
            <person name="Simillion C."/>
            <person name="Van de Peer Y."/>
            <person name="Miranda-Saavedra D."/>
            <person name="Barton G.J."/>
            <person name="Westrop G.D."/>
            <person name="Mueller S."/>
            <person name="Dessi D."/>
            <person name="Fiori P.L."/>
            <person name="Ren Q."/>
            <person name="Paulsen I."/>
            <person name="Zhang H."/>
            <person name="Bastida-Corcuera F.D."/>
            <person name="Simoes-Barbosa A."/>
            <person name="Brown M.T."/>
            <person name="Hayes R.D."/>
            <person name="Mukherjee M."/>
            <person name="Okumura C.Y."/>
            <person name="Schneider R."/>
            <person name="Smith A.J."/>
            <person name="Vanacova S."/>
            <person name="Villalvazo M."/>
            <person name="Haas B.J."/>
            <person name="Pertea M."/>
            <person name="Feldblyum T.V."/>
            <person name="Utterback T.R."/>
            <person name="Shu C.L."/>
            <person name="Osoegawa K."/>
            <person name="de Jong P.J."/>
            <person name="Hrdy I."/>
            <person name="Horvathova L."/>
            <person name="Zubacova Z."/>
            <person name="Dolezal P."/>
            <person name="Malik S.B."/>
            <person name="Logsdon J.M. Jr."/>
            <person name="Henze K."/>
            <person name="Gupta A."/>
            <person name="Wang C.C."/>
            <person name="Dunne R.L."/>
            <person name="Upcroft J.A."/>
            <person name="Upcroft P."/>
            <person name="White O."/>
            <person name="Salzberg S.L."/>
            <person name="Tang P."/>
            <person name="Chiu C.-H."/>
            <person name="Lee Y.-S."/>
            <person name="Embley T.M."/>
            <person name="Coombs G.H."/>
            <person name="Mottram J.C."/>
            <person name="Tachezy J."/>
            <person name="Fraser-Liggett C.M."/>
            <person name="Johnson P.J."/>
        </authorList>
    </citation>
    <scope>NUCLEOTIDE SEQUENCE [LARGE SCALE GENOMIC DNA]</scope>
    <source>
        <strain evidence="17">G3</strain>
    </source>
</reference>
<feature type="domain" description="ALK/LTK-like glycine-rich" evidence="16">
    <location>
        <begin position="1"/>
        <end position="109"/>
    </location>
</feature>
<keyword evidence="13" id="KW-1015">Disulfide bond</keyword>
<keyword evidence="18" id="KW-1185">Reference proteome</keyword>
<keyword evidence="4" id="KW-0808">Transferase</keyword>
<keyword evidence="14" id="KW-0675">Receptor</keyword>
<evidence type="ECO:0000256" key="5">
    <source>
        <dbReference type="ARBA" id="ARBA00022692"/>
    </source>
</evidence>
<dbReference type="Proteomes" id="UP000001542">
    <property type="component" value="Unassembled WGS sequence"/>
</dbReference>
<evidence type="ECO:0000256" key="7">
    <source>
        <dbReference type="ARBA" id="ARBA00022741"/>
    </source>
</evidence>
<dbReference type="GO" id="GO:0004714">
    <property type="term" value="F:transmembrane receptor protein tyrosine kinase activity"/>
    <property type="evidence" value="ECO:0007669"/>
    <property type="project" value="UniProtKB-EC"/>
</dbReference>
<accession>A2G8X1</accession>
<evidence type="ECO:0000256" key="12">
    <source>
        <dbReference type="ARBA" id="ARBA00023137"/>
    </source>
</evidence>
<reference evidence="17" key="1">
    <citation type="submission" date="2006-10" db="EMBL/GenBank/DDBJ databases">
        <authorList>
            <person name="Amadeo P."/>
            <person name="Zhao Q."/>
            <person name="Wortman J."/>
            <person name="Fraser-Liggett C."/>
            <person name="Carlton J."/>
        </authorList>
    </citation>
    <scope>NUCLEOTIDE SEQUENCE</scope>
    <source>
        <strain evidence="17">G3</strain>
    </source>
</reference>
<keyword evidence="15" id="KW-0325">Glycoprotein</keyword>
<dbReference type="GO" id="GO:0005524">
    <property type="term" value="F:ATP binding"/>
    <property type="evidence" value="ECO:0007669"/>
    <property type="project" value="UniProtKB-KW"/>
</dbReference>
<dbReference type="EC" id="2.7.10.1" evidence="2"/>
<evidence type="ECO:0000313" key="17">
    <source>
        <dbReference type="EMBL" id="EAX86392.1"/>
    </source>
</evidence>
<evidence type="ECO:0000256" key="10">
    <source>
        <dbReference type="ARBA" id="ARBA00022989"/>
    </source>
</evidence>
<keyword evidence="5" id="KW-0812">Transmembrane</keyword>
<keyword evidence="6" id="KW-0732">Signal</keyword>
<organism evidence="17 18">
    <name type="scientific">Trichomonas vaginalis (strain ATCC PRA-98 / G3)</name>
    <dbReference type="NCBI Taxonomy" id="412133"/>
    <lineage>
        <taxon>Eukaryota</taxon>
        <taxon>Metamonada</taxon>
        <taxon>Parabasalia</taxon>
        <taxon>Trichomonadida</taxon>
        <taxon>Trichomonadidae</taxon>
        <taxon>Trichomonas</taxon>
    </lineage>
</organism>
<keyword evidence="8" id="KW-0418">Kinase</keyword>
<keyword evidence="12" id="KW-0829">Tyrosine-protein kinase</keyword>
<gene>
    <name evidence="17" type="ORF">TVAG_023180</name>
</gene>
<dbReference type="GO" id="GO:0005886">
    <property type="term" value="C:plasma membrane"/>
    <property type="evidence" value="ECO:0007669"/>
    <property type="project" value="UniProtKB-SubCell"/>
</dbReference>
<dbReference type="Pfam" id="PF12810">
    <property type="entry name" value="ALK_LTK_GRD"/>
    <property type="match status" value="1"/>
</dbReference>
<evidence type="ECO:0000256" key="14">
    <source>
        <dbReference type="ARBA" id="ARBA00023170"/>
    </source>
</evidence>
<evidence type="ECO:0000256" key="15">
    <source>
        <dbReference type="ARBA" id="ARBA00023180"/>
    </source>
</evidence>
<dbReference type="EMBL" id="DS114662">
    <property type="protein sequence ID" value="EAX86392.1"/>
    <property type="molecule type" value="Genomic_DNA"/>
</dbReference>
<evidence type="ECO:0000256" key="13">
    <source>
        <dbReference type="ARBA" id="ARBA00023157"/>
    </source>
</evidence>
<dbReference type="SMR" id="A2G8X1"/>
<evidence type="ECO:0000256" key="11">
    <source>
        <dbReference type="ARBA" id="ARBA00023136"/>
    </source>
</evidence>
<dbReference type="VEuPathDB" id="TrichDB:TVAG_023180"/>
<dbReference type="AlphaFoldDB" id="A2G8X1"/>
<evidence type="ECO:0000256" key="1">
    <source>
        <dbReference type="ARBA" id="ARBA00004251"/>
    </source>
</evidence>
<keyword evidence="7" id="KW-0547">Nucleotide-binding</keyword>
<keyword evidence="9" id="KW-0067">ATP-binding</keyword>
<dbReference type="InParanoid" id="A2G8X1"/>
<evidence type="ECO:0000259" key="16">
    <source>
        <dbReference type="Pfam" id="PF12810"/>
    </source>
</evidence>
<evidence type="ECO:0000256" key="9">
    <source>
        <dbReference type="ARBA" id="ARBA00022840"/>
    </source>
</evidence>
<protein>
    <recommendedName>
        <fullName evidence="2">receptor protein-tyrosine kinase</fullName>
        <ecNumber evidence="2">2.7.10.1</ecNumber>
    </recommendedName>
</protein>
<evidence type="ECO:0000256" key="6">
    <source>
        <dbReference type="ARBA" id="ARBA00022729"/>
    </source>
</evidence>
<keyword evidence="10" id="KW-1133">Transmembrane helix</keyword>
<dbReference type="InterPro" id="IPR055163">
    <property type="entry name" value="ALK/LTK-like_GRD"/>
</dbReference>
<name>A2G8X1_TRIV3</name>
<keyword evidence="11" id="KW-0472">Membrane</keyword>
<evidence type="ECO:0000313" key="18">
    <source>
        <dbReference type="Proteomes" id="UP000001542"/>
    </source>
</evidence>
<evidence type="ECO:0000256" key="3">
    <source>
        <dbReference type="ARBA" id="ARBA00022475"/>
    </source>
</evidence>
<proteinExistence type="predicted"/>
<evidence type="ECO:0000256" key="2">
    <source>
        <dbReference type="ARBA" id="ARBA00011902"/>
    </source>
</evidence>
<comment type="subcellular location">
    <subcellularLocation>
        <location evidence="1">Cell membrane</location>
        <topology evidence="1">Single-pass type I membrane protein</topology>
    </subcellularLocation>
</comment>
<keyword evidence="3" id="KW-1003">Cell membrane</keyword>
<evidence type="ECO:0000256" key="4">
    <source>
        <dbReference type="ARBA" id="ARBA00022679"/>
    </source>
</evidence>